<feature type="transmembrane region" description="Helical" evidence="1">
    <location>
        <begin position="47"/>
        <end position="70"/>
    </location>
</feature>
<dbReference type="Ensembl" id="ENSSVLT00005023183.1">
    <property type="protein sequence ID" value="ENSSVLP00005020798.1"/>
    <property type="gene ID" value="ENSSVLG00005016626.1"/>
</dbReference>
<accession>A0A8D2JMU0</accession>
<proteinExistence type="predicted"/>
<evidence type="ECO:0000313" key="2">
    <source>
        <dbReference type="Ensembl" id="ENSSVLP00005020798.1"/>
    </source>
</evidence>
<keyword evidence="1" id="KW-0472">Membrane</keyword>
<dbReference type="Proteomes" id="UP000694564">
    <property type="component" value="Chromosome 4"/>
</dbReference>
<reference evidence="2" key="1">
    <citation type="submission" date="2025-08" db="UniProtKB">
        <authorList>
            <consortium name="Ensembl"/>
        </authorList>
    </citation>
    <scope>IDENTIFICATION</scope>
</reference>
<keyword evidence="3" id="KW-1185">Reference proteome</keyword>
<organism evidence="2 3">
    <name type="scientific">Sciurus vulgaris</name>
    <name type="common">Eurasian red squirrel</name>
    <dbReference type="NCBI Taxonomy" id="55149"/>
    <lineage>
        <taxon>Eukaryota</taxon>
        <taxon>Metazoa</taxon>
        <taxon>Chordata</taxon>
        <taxon>Craniata</taxon>
        <taxon>Vertebrata</taxon>
        <taxon>Euteleostomi</taxon>
        <taxon>Mammalia</taxon>
        <taxon>Eutheria</taxon>
        <taxon>Euarchontoglires</taxon>
        <taxon>Glires</taxon>
        <taxon>Rodentia</taxon>
        <taxon>Sciuromorpha</taxon>
        <taxon>Sciuridae</taxon>
        <taxon>Sciurinae</taxon>
        <taxon>Sciurini</taxon>
        <taxon>Sciurus</taxon>
    </lineage>
</organism>
<protein>
    <submittedName>
        <fullName evidence="2">Uncharacterized protein</fullName>
    </submittedName>
</protein>
<dbReference type="AlphaFoldDB" id="A0A8D2JMU0"/>
<keyword evidence="1" id="KW-1133">Transmembrane helix</keyword>
<keyword evidence="1" id="KW-0812">Transmembrane</keyword>
<reference evidence="2" key="2">
    <citation type="submission" date="2025-09" db="UniProtKB">
        <authorList>
            <consortium name="Ensembl"/>
        </authorList>
    </citation>
    <scope>IDENTIFICATION</scope>
</reference>
<name>A0A8D2JMU0_SCIVU</name>
<sequence length="75" mass="8361">MYLYINSQMLHCTIFQNSWGKMGSHYVAQVSPKLLGSSDPPASASQVAGTAAVLLWVYLRLSLALCYLTFTMDLW</sequence>
<evidence type="ECO:0000256" key="1">
    <source>
        <dbReference type="SAM" id="Phobius"/>
    </source>
</evidence>
<evidence type="ECO:0000313" key="3">
    <source>
        <dbReference type="Proteomes" id="UP000694564"/>
    </source>
</evidence>